<sequence length="68" mass="7461">MNPNESLLLVVCCLSFAACCFLSSLLCFQAETIPQCLVIATISRCKESKAKNENQVFSRFLSPVVSVD</sequence>
<gene>
    <name evidence="2" type="ORF">BofuT4_P072080.1</name>
</gene>
<evidence type="ECO:0000256" key="1">
    <source>
        <dbReference type="SAM" id="SignalP"/>
    </source>
</evidence>
<accession>G2XQ24</accession>
<evidence type="ECO:0008006" key="4">
    <source>
        <dbReference type="Google" id="ProtNLM"/>
    </source>
</evidence>
<dbReference type="HOGENOM" id="CLU_2793676_0_0_1"/>
<proteinExistence type="predicted"/>
<dbReference type="EMBL" id="FQ790250">
    <property type="protein sequence ID" value="CCD42912.1"/>
    <property type="molecule type" value="Genomic_DNA"/>
</dbReference>
<feature type="chain" id="PRO_5003440204" description="Secreted protein" evidence="1">
    <location>
        <begin position="20"/>
        <end position="68"/>
    </location>
</feature>
<keyword evidence="1" id="KW-0732">Signal</keyword>
<feature type="signal peptide" evidence="1">
    <location>
        <begin position="1"/>
        <end position="19"/>
    </location>
</feature>
<dbReference type="InParanoid" id="G2XQ24"/>
<protein>
    <recommendedName>
        <fullName evidence="4">Secreted protein</fullName>
    </recommendedName>
</protein>
<dbReference type="Proteomes" id="UP000008177">
    <property type="component" value="Unplaced contigs"/>
</dbReference>
<organism evidence="2 3">
    <name type="scientific">Botryotinia fuckeliana (strain T4)</name>
    <name type="common">Noble rot fungus</name>
    <name type="synonym">Botrytis cinerea</name>
    <dbReference type="NCBI Taxonomy" id="999810"/>
    <lineage>
        <taxon>Eukaryota</taxon>
        <taxon>Fungi</taxon>
        <taxon>Dikarya</taxon>
        <taxon>Ascomycota</taxon>
        <taxon>Pezizomycotina</taxon>
        <taxon>Leotiomycetes</taxon>
        <taxon>Helotiales</taxon>
        <taxon>Sclerotiniaceae</taxon>
        <taxon>Botrytis</taxon>
    </lineage>
</organism>
<dbReference type="AlphaFoldDB" id="G2XQ24"/>
<reference evidence="3" key="1">
    <citation type="journal article" date="2011" name="PLoS Genet.">
        <title>Genomic analysis of the necrotrophic fungal pathogens Sclerotinia sclerotiorum and Botrytis cinerea.</title>
        <authorList>
            <person name="Amselem J."/>
            <person name="Cuomo C.A."/>
            <person name="van Kan J.A."/>
            <person name="Viaud M."/>
            <person name="Benito E.P."/>
            <person name="Couloux A."/>
            <person name="Coutinho P.M."/>
            <person name="de Vries R.P."/>
            <person name="Dyer P.S."/>
            <person name="Fillinger S."/>
            <person name="Fournier E."/>
            <person name="Gout L."/>
            <person name="Hahn M."/>
            <person name="Kohn L."/>
            <person name="Lapalu N."/>
            <person name="Plummer K.M."/>
            <person name="Pradier J.M."/>
            <person name="Quevillon E."/>
            <person name="Sharon A."/>
            <person name="Simon A."/>
            <person name="ten Have A."/>
            <person name="Tudzynski B."/>
            <person name="Tudzynski P."/>
            <person name="Wincker P."/>
            <person name="Andrew M."/>
            <person name="Anthouard V."/>
            <person name="Beever R.E."/>
            <person name="Beffa R."/>
            <person name="Benoit I."/>
            <person name="Bouzid O."/>
            <person name="Brault B."/>
            <person name="Chen Z."/>
            <person name="Choquer M."/>
            <person name="Collemare J."/>
            <person name="Cotton P."/>
            <person name="Danchin E.G."/>
            <person name="Da Silva C."/>
            <person name="Gautier A."/>
            <person name="Giraud C."/>
            <person name="Giraud T."/>
            <person name="Gonzalez C."/>
            <person name="Grossetete S."/>
            <person name="Guldener U."/>
            <person name="Henrissat B."/>
            <person name="Howlett B.J."/>
            <person name="Kodira C."/>
            <person name="Kretschmer M."/>
            <person name="Lappartient A."/>
            <person name="Leroch M."/>
            <person name="Levis C."/>
            <person name="Mauceli E."/>
            <person name="Neuveglise C."/>
            <person name="Oeser B."/>
            <person name="Pearson M."/>
            <person name="Poulain J."/>
            <person name="Poussereau N."/>
            <person name="Quesneville H."/>
            <person name="Rascle C."/>
            <person name="Schumacher J."/>
            <person name="Segurens B."/>
            <person name="Sexton A."/>
            <person name="Silva E."/>
            <person name="Sirven C."/>
            <person name="Soanes D.M."/>
            <person name="Talbot N.J."/>
            <person name="Templeton M."/>
            <person name="Yandava C."/>
            <person name="Yarden O."/>
            <person name="Zeng Q."/>
            <person name="Rollins J.A."/>
            <person name="Lebrun M.H."/>
            <person name="Dickman M."/>
        </authorList>
    </citation>
    <scope>NUCLEOTIDE SEQUENCE [LARGE SCALE GENOMIC DNA]</scope>
    <source>
        <strain evidence="3">T4</strain>
    </source>
</reference>
<evidence type="ECO:0000313" key="2">
    <source>
        <dbReference type="EMBL" id="CCD42912.1"/>
    </source>
</evidence>
<name>G2XQ24_BOTF4</name>
<evidence type="ECO:0000313" key="3">
    <source>
        <dbReference type="Proteomes" id="UP000008177"/>
    </source>
</evidence>